<dbReference type="Gene3D" id="3.10.450.50">
    <property type="match status" value="1"/>
</dbReference>
<name>A0ABU6WP21_9FABA</name>
<evidence type="ECO:0000313" key="2">
    <source>
        <dbReference type="Proteomes" id="UP001341840"/>
    </source>
</evidence>
<accession>A0ABU6WP21</accession>
<dbReference type="Proteomes" id="UP001341840">
    <property type="component" value="Unassembled WGS sequence"/>
</dbReference>
<proteinExistence type="predicted"/>
<dbReference type="PANTHER" id="PTHR34123:SF4">
    <property type="entry name" value="PHOSPHORIBOSYLTRANSFERASE-LIKE PROTEIN, PUTATIVE (DUF2358)-RELATED"/>
    <property type="match status" value="1"/>
</dbReference>
<evidence type="ECO:0008006" key="3">
    <source>
        <dbReference type="Google" id="ProtNLM"/>
    </source>
</evidence>
<dbReference type="InterPro" id="IPR018790">
    <property type="entry name" value="DUF2358"/>
</dbReference>
<organism evidence="1 2">
    <name type="scientific">Stylosanthes scabra</name>
    <dbReference type="NCBI Taxonomy" id="79078"/>
    <lineage>
        <taxon>Eukaryota</taxon>
        <taxon>Viridiplantae</taxon>
        <taxon>Streptophyta</taxon>
        <taxon>Embryophyta</taxon>
        <taxon>Tracheophyta</taxon>
        <taxon>Spermatophyta</taxon>
        <taxon>Magnoliopsida</taxon>
        <taxon>eudicotyledons</taxon>
        <taxon>Gunneridae</taxon>
        <taxon>Pentapetalae</taxon>
        <taxon>rosids</taxon>
        <taxon>fabids</taxon>
        <taxon>Fabales</taxon>
        <taxon>Fabaceae</taxon>
        <taxon>Papilionoideae</taxon>
        <taxon>50 kb inversion clade</taxon>
        <taxon>dalbergioids sensu lato</taxon>
        <taxon>Dalbergieae</taxon>
        <taxon>Pterocarpus clade</taxon>
        <taxon>Stylosanthes</taxon>
    </lineage>
</organism>
<protein>
    <recommendedName>
        <fullName evidence="3">NTF2-like domain-containing protein</fullName>
    </recommendedName>
</protein>
<keyword evidence="2" id="KW-1185">Reference proteome</keyword>
<gene>
    <name evidence="1" type="ORF">PIB30_078137</name>
</gene>
<dbReference type="EMBL" id="JASCZI010182313">
    <property type="protein sequence ID" value="MED6187621.1"/>
    <property type="molecule type" value="Genomic_DNA"/>
</dbReference>
<evidence type="ECO:0000313" key="1">
    <source>
        <dbReference type="EMBL" id="MED6187621.1"/>
    </source>
</evidence>
<dbReference type="PANTHER" id="PTHR34123">
    <property type="entry name" value="OS04G0578200 PROTEIN"/>
    <property type="match status" value="1"/>
</dbReference>
<dbReference type="SUPFAM" id="SSF54427">
    <property type="entry name" value="NTF2-like"/>
    <property type="match status" value="1"/>
</dbReference>
<dbReference type="Pfam" id="PF10184">
    <property type="entry name" value="DUF2358"/>
    <property type="match status" value="1"/>
</dbReference>
<comment type="caution">
    <text evidence="1">The sequence shown here is derived from an EMBL/GenBank/DDBJ whole genome shotgun (WGS) entry which is preliminary data.</text>
</comment>
<sequence>MNKDRYNRINLSKIKPYQQMARAIFFFTGTPPPLPPPSSNSKLQLRKNHVFQCRFFSNTSSNSKNSRRKCSNSETETPPILKVAVSAVAELLRLFSPSNQTSSLSQDTEEELPDEFPLSSVDDALNIIRSDYDKAYFVTGNFTYSIYAENCIFEDPTIKFRGRELYARNLKLLVPFFDCASIRLQKIEKDIDSDTNFVLATWKLRTNLNLPWRPLISIDGSTCYELDEDFKIVRHVESWNVSALEAVLQIFTFTFENSNG</sequence>
<reference evidence="1 2" key="1">
    <citation type="journal article" date="2023" name="Plants (Basel)">
        <title>Bridging the Gap: Combining Genomics and Transcriptomics Approaches to Understand Stylosanthes scabra, an Orphan Legume from the Brazilian Caatinga.</title>
        <authorList>
            <person name="Ferreira-Neto J.R.C."/>
            <person name="da Silva M.D."/>
            <person name="Binneck E."/>
            <person name="de Melo N.F."/>
            <person name="da Silva R.H."/>
            <person name="de Melo A.L.T.M."/>
            <person name="Pandolfi V."/>
            <person name="Bustamante F.O."/>
            <person name="Brasileiro-Vidal A.C."/>
            <person name="Benko-Iseppon A.M."/>
        </authorList>
    </citation>
    <scope>NUCLEOTIDE SEQUENCE [LARGE SCALE GENOMIC DNA]</scope>
    <source>
        <tissue evidence="1">Leaves</tissue>
    </source>
</reference>
<dbReference type="InterPro" id="IPR032710">
    <property type="entry name" value="NTF2-like_dom_sf"/>
</dbReference>